<dbReference type="InterPro" id="IPR013879">
    <property type="entry name" value="DUF1761"/>
</dbReference>
<dbReference type="EMBL" id="LKAJ01000003">
    <property type="protein sequence ID" value="KRG21914.1"/>
    <property type="molecule type" value="Genomic_DNA"/>
</dbReference>
<keyword evidence="4" id="KW-1185">Reference proteome</keyword>
<dbReference type="EMBL" id="LKAJ02000001">
    <property type="protein sequence ID" value="MCS5710394.1"/>
    <property type="molecule type" value="Genomic_DNA"/>
</dbReference>
<protein>
    <submittedName>
        <fullName evidence="3">DUF1761 domain-containing protein</fullName>
    </submittedName>
</protein>
<dbReference type="OrthoDB" id="333057at2"/>
<organism evidence="2">
    <name type="scientific">Candidatus Berkiella aquae</name>
    <dbReference type="NCBI Taxonomy" id="295108"/>
    <lineage>
        <taxon>Bacteria</taxon>
        <taxon>Pseudomonadati</taxon>
        <taxon>Pseudomonadota</taxon>
        <taxon>Gammaproteobacteria</taxon>
        <taxon>Candidatus Berkiellales</taxon>
        <taxon>Candidatus Berkiellaceae</taxon>
        <taxon>Candidatus Berkiella</taxon>
    </lineage>
</organism>
<evidence type="ECO:0000313" key="3">
    <source>
        <dbReference type="EMBL" id="MCS5710394.1"/>
    </source>
</evidence>
<keyword evidence="1" id="KW-0812">Transmembrane</keyword>
<feature type="transmembrane region" description="Helical" evidence="1">
    <location>
        <begin position="40"/>
        <end position="61"/>
    </location>
</feature>
<proteinExistence type="predicted"/>
<sequence length="122" mass="13647">MLIQHINIIAVIVAALSALVISKIWYICFEVNPKRAPFKLSQYCYLFMLSFIAALAMALLLARKPGFYMALHTGILAGLCWVGTSLGITYAYANRSIKLFLIDAGYHAIQFVVYGIILGLWR</sequence>
<gene>
    <name evidence="3" type="ORF">HT99x_003050</name>
    <name evidence="2" type="ORF">HT99x_01108</name>
</gene>
<evidence type="ECO:0000256" key="1">
    <source>
        <dbReference type="SAM" id="Phobius"/>
    </source>
</evidence>
<dbReference type="RefSeq" id="WP_075065733.1">
    <property type="nucleotide sequence ID" value="NZ_LKAJ02000001.1"/>
</dbReference>
<comment type="caution">
    <text evidence="2">The sequence shown here is derived from an EMBL/GenBank/DDBJ whole genome shotgun (WGS) entry which is preliminary data.</text>
</comment>
<dbReference type="STRING" id="295108.HT99x_01108"/>
<dbReference type="Pfam" id="PF08570">
    <property type="entry name" value="DUF1761"/>
    <property type="match status" value="1"/>
</dbReference>
<keyword evidence="1" id="KW-1133">Transmembrane helix</keyword>
<evidence type="ECO:0000313" key="2">
    <source>
        <dbReference type="EMBL" id="KRG21914.1"/>
    </source>
</evidence>
<feature type="transmembrane region" description="Helical" evidence="1">
    <location>
        <begin position="99"/>
        <end position="121"/>
    </location>
</feature>
<accession>A0A0Q9YWL4</accession>
<feature type="transmembrane region" description="Helical" evidence="1">
    <location>
        <begin position="67"/>
        <end position="92"/>
    </location>
</feature>
<reference evidence="2" key="1">
    <citation type="submission" date="2015-09" db="EMBL/GenBank/DDBJ databases">
        <title>Draft Genome Sequences of Two Novel Amoeba-resistant Intranuclear Bacteria, Candidatus Berkiella cookevillensis and Candidatus Berkiella aquae.</title>
        <authorList>
            <person name="Mehari Y.T."/>
            <person name="Arivett B.A."/>
            <person name="Farone A.L."/>
            <person name="Gunderson J.H."/>
            <person name="Farone M.B."/>
        </authorList>
    </citation>
    <scope>NUCLEOTIDE SEQUENCE [LARGE SCALE GENOMIC DNA]</scope>
    <source>
        <strain evidence="2">HT99</strain>
    </source>
</reference>
<dbReference type="AlphaFoldDB" id="A0A0Q9YWL4"/>
<name>A0A0Q9YWL4_9GAMM</name>
<reference evidence="3" key="2">
    <citation type="journal article" date="2016" name="Genome Announc.">
        <title>Draft Genome Sequences of Two Novel Amoeba-Resistant Intranuclear Bacteria, 'Candidatus Berkiella cookevillensis' and 'Candidatus Berkiella aquae'.</title>
        <authorList>
            <person name="Mehari Y.T."/>
            <person name="Arivett B.A."/>
            <person name="Farone A.L."/>
            <person name="Gunderson J.H."/>
            <person name="Farone M.B."/>
        </authorList>
    </citation>
    <scope>NUCLEOTIDE SEQUENCE</scope>
    <source>
        <strain evidence="3">HT99</strain>
    </source>
</reference>
<evidence type="ECO:0000313" key="4">
    <source>
        <dbReference type="Proteomes" id="UP000051497"/>
    </source>
</evidence>
<reference evidence="3" key="3">
    <citation type="submission" date="2021-06" db="EMBL/GenBank/DDBJ databases">
        <title>Genomic Description and Analysis of Intracellular Bacteria, Candidatus Berkiella cookevillensis and Candidatus Berkiella aquae.</title>
        <authorList>
            <person name="Kidane D.T."/>
            <person name="Mehari Y.T."/>
            <person name="Rice F.C."/>
            <person name="Arivett B.A."/>
            <person name="Farone A.L."/>
            <person name="Berk S.G."/>
            <person name="Farone M.B."/>
        </authorList>
    </citation>
    <scope>NUCLEOTIDE SEQUENCE</scope>
    <source>
        <strain evidence="3">HT99</strain>
    </source>
</reference>
<keyword evidence="1" id="KW-0472">Membrane</keyword>
<dbReference type="Proteomes" id="UP000051497">
    <property type="component" value="Unassembled WGS sequence"/>
</dbReference>
<feature type="transmembrane region" description="Helical" evidence="1">
    <location>
        <begin position="6"/>
        <end position="28"/>
    </location>
</feature>